<organism evidence="3 4">
    <name type="scientific">Penicillium chermesinum</name>
    <dbReference type="NCBI Taxonomy" id="63820"/>
    <lineage>
        <taxon>Eukaryota</taxon>
        <taxon>Fungi</taxon>
        <taxon>Dikarya</taxon>
        <taxon>Ascomycota</taxon>
        <taxon>Pezizomycotina</taxon>
        <taxon>Eurotiomycetes</taxon>
        <taxon>Eurotiomycetidae</taxon>
        <taxon>Eurotiales</taxon>
        <taxon>Aspergillaceae</taxon>
        <taxon>Penicillium</taxon>
    </lineage>
</organism>
<dbReference type="Pfam" id="PF13391">
    <property type="entry name" value="HNH_2"/>
    <property type="match status" value="1"/>
</dbReference>
<sequence>MSQSQSAQPGDGRNVHFLDVSTGNLLGGFYQNGSVTQSNFLDMLNIVLNVVPHGRSRLCLRSFTVKTKSGRTISKTSQVLRPGDYDIYAPDGCSIALTDEEPIRRIFSRSRSNREQSFRNGVRARDKKCVFTGVVNRRNFSQFITNTDSGNHAASINSVQNGLLLQSTVHTLFDTYSISVNPDDNYKITSFVVDDFHVDGRILDPVCRNPADPNHVSDDLLRWYFRQSVLVNMKGAGEPPFEHDFPPGSDMLGEILEGPFPIERFEMELSSRLRGWEQQQDFIQ</sequence>
<dbReference type="Pfam" id="PF25324">
    <property type="entry name" value="DUF7881"/>
    <property type="match status" value="1"/>
</dbReference>
<dbReference type="InterPro" id="IPR057203">
    <property type="entry name" value="DUF7881"/>
</dbReference>
<evidence type="ECO:0000259" key="1">
    <source>
        <dbReference type="Pfam" id="PF13391"/>
    </source>
</evidence>
<keyword evidence="4" id="KW-1185">Reference proteome</keyword>
<dbReference type="GeneID" id="83201289"/>
<accession>A0A9W9TST0</accession>
<name>A0A9W9TST0_9EURO</name>
<dbReference type="RefSeq" id="XP_058332989.1">
    <property type="nucleotide sequence ID" value="XM_058473986.1"/>
</dbReference>
<reference evidence="3" key="2">
    <citation type="journal article" date="2023" name="IMA Fungus">
        <title>Comparative genomic study of the Penicillium genus elucidates a diverse pangenome and 15 lateral gene transfer events.</title>
        <authorList>
            <person name="Petersen C."/>
            <person name="Sorensen T."/>
            <person name="Nielsen M.R."/>
            <person name="Sondergaard T.E."/>
            <person name="Sorensen J.L."/>
            <person name="Fitzpatrick D.A."/>
            <person name="Frisvad J.C."/>
            <person name="Nielsen K.L."/>
        </authorList>
    </citation>
    <scope>NUCLEOTIDE SEQUENCE</scope>
    <source>
        <strain evidence="3">IBT 19713</strain>
    </source>
</reference>
<feature type="domain" description="HNH nuclease" evidence="1">
    <location>
        <begin position="145"/>
        <end position="181"/>
    </location>
</feature>
<evidence type="ECO:0008006" key="5">
    <source>
        <dbReference type="Google" id="ProtNLM"/>
    </source>
</evidence>
<dbReference type="InterPro" id="IPR003615">
    <property type="entry name" value="HNH_nuc"/>
</dbReference>
<feature type="domain" description="DUF7881" evidence="2">
    <location>
        <begin position="12"/>
        <end position="91"/>
    </location>
</feature>
<dbReference type="AlphaFoldDB" id="A0A9W9TST0"/>
<protein>
    <recommendedName>
        <fullName evidence="5">HNH nuclease domain-containing protein</fullName>
    </recommendedName>
</protein>
<proteinExistence type="predicted"/>
<dbReference type="EMBL" id="JAPQKS010000003">
    <property type="protein sequence ID" value="KAJ5240070.1"/>
    <property type="molecule type" value="Genomic_DNA"/>
</dbReference>
<dbReference type="OrthoDB" id="2142759at2759"/>
<reference evidence="3" key="1">
    <citation type="submission" date="2022-11" db="EMBL/GenBank/DDBJ databases">
        <authorList>
            <person name="Petersen C."/>
        </authorList>
    </citation>
    <scope>NUCLEOTIDE SEQUENCE</scope>
    <source>
        <strain evidence="3">IBT 19713</strain>
    </source>
</reference>
<evidence type="ECO:0000313" key="3">
    <source>
        <dbReference type="EMBL" id="KAJ5240070.1"/>
    </source>
</evidence>
<dbReference type="Proteomes" id="UP001150941">
    <property type="component" value="Unassembled WGS sequence"/>
</dbReference>
<gene>
    <name evidence="3" type="ORF">N7468_004689</name>
</gene>
<evidence type="ECO:0000313" key="4">
    <source>
        <dbReference type="Proteomes" id="UP001150941"/>
    </source>
</evidence>
<comment type="caution">
    <text evidence="3">The sequence shown here is derived from an EMBL/GenBank/DDBJ whole genome shotgun (WGS) entry which is preliminary data.</text>
</comment>
<evidence type="ECO:0000259" key="2">
    <source>
        <dbReference type="Pfam" id="PF25324"/>
    </source>
</evidence>